<evidence type="ECO:0000259" key="1">
    <source>
        <dbReference type="PROSITE" id="PS50851"/>
    </source>
</evidence>
<dbReference type="InterPro" id="IPR036061">
    <property type="entry name" value="CheW-like_dom_sf"/>
</dbReference>
<keyword evidence="3" id="KW-1185">Reference proteome</keyword>
<reference evidence="2 3" key="1">
    <citation type="journal article" date="2019" name="Int. J. Syst. Evol. Microbiol.">
        <title>The Global Catalogue of Microorganisms (GCM) 10K type strain sequencing project: providing services to taxonomists for standard genome sequencing and annotation.</title>
        <authorList>
            <consortium name="The Broad Institute Genomics Platform"/>
            <consortium name="The Broad Institute Genome Sequencing Center for Infectious Disease"/>
            <person name="Wu L."/>
            <person name="Ma J."/>
        </authorList>
    </citation>
    <scope>NUCLEOTIDE SEQUENCE [LARGE SCALE GENOMIC DNA]</scope>
    <source>
        <strain evidence="2 3">JCM 9731</strain>
    </source>
</reference>
<dbReference type="SUPFAM" id="SSF50341">
    <property type="entry name" value="CheW-like"/>
    <property type="match status" value="1"/>
</dbReference>
<dbReference type="Proteomes" id="UP001500782">
    <property type="component" value="Unassembled WGS sequence"/>
</dbReference>
<accession>A0ABN0WTI0</accession>
<organism evidence="2 3">
    <name type="scientific">Bacillus carboniphilus</name>
    <dbReference type="NCBI Taxonomy" id="86663"/>
    <lineage>
        <taxon>Bacteria</taxon>
        <taxon>Bacillati</taxon>
        <taxon>Bacillota</taxon>
        <taxon>Bacilli</taxon>
        <taxon>Bacillales</taxon>
        <taxon>Bacillaceae</taxon>
        <taxon>Bacillus</taxon>
    </lineage>
</organism>
<dbReference type="Pfam" id="PF01584">
    <property type="entry name" value="CheW"/>
    <property type="match status" value="1"/>
</dbReference>
<comment type="caution">
    <text evidence="2">The sequence shown here is derived from an EMBL/GenBank/DDBJ whole genome shotgun (WGS) entry which is preliminary data.</text>
</comment>
<evidence type="ECO:0000313" key="2">
    <source>
        <dbReference type="EMBL" id="GAA0346358.1"/>
    </source>
</evidence>
<dbReference type="EMBL" id="BAAADJ010000064">
    <property type="protein sequence ID" value="GAA0346358.1"/>
    <property type="molecule type" value="Genomic_DNA"/>
</dbReference>
<dbReference type="Gene3D" id="2.30.30.40">
    <property type="entry name" value="SH3 Domains"/>
    <property type="match status" value="1"/>
</dbReference>
<dbReference type="InterPro" id="IPR002545">
    <property type="entry name" value="CheW-lke_dom"/>
</dbReference>
<dbReference type="PROSITE" id="PS50851">
    <property type="entry name" value="CHEW"/>
    <property type="match status" value="1"/>
</dbReference>
<name>A0ABN0WTI0_9BACI</name>
<dbReference type="RefSeq" id="WP_343803549.1">
    <property type="nucleotide sequence ID" value="NZ_BAAADJ010000064.1"/>
</dbReference>
<sequence>MSTLGHAVMFTIGGQTFAMDLNHVKSIEPYKNENSSAEGLVLGYSDIRGEQAVVVDLQNFLYDQPFSVTETTRLLYVETGQVPYAIPFEEAEMINGTNVEKQDLGLAQSKENTFFSSVVLWNDQLVPVIDAFALSDSLNLV</sequence>
<evidence type="ECO:0000313" key="3">
    <source>
        <dbReference type="Proteomes" id="UP001500782"/>
    </source>
</evidence>
<protein>
    <recommendedName>
        <fullName evidence="1">CheW-like domain-containing protein</fullName>
    </recommendedName>
</protein>
<proteinExistence type="predicted"/>
<dbReference type="Gene3D" id="2.40.50.180">
    <property type="entry name" value="CheA-289, Domain 4"/>
    <property type="match status" value="1"/>
</dbReference>
<feature type="domain" description="CheW-like" evidence="1">
    <location>
        <begin position="4"/>
        <end position="140"/>
    </location>
</feature>
<gene>
    <name evidence="2" type="ORF">GCM10008967_40970</name>
</gene>